<dbReference type="EMBL" id="JAHUTI010083099">
    <property type="protein sequence ID" value="MED6259315.1"/>
    <property type="molecule type" value="Genomic_DNA"/>
</dbReference>
<organism evidence="1 2">
    <name type="scientific">Ataeniobius toweri</name>
    <dbReference type="NCBI Taxonomy" id="208326"/>
    <lineage>
        <taxon>Eukaryota</taxon>
        <taxon>Metazoa</taxon>
        <taxon>Chordata</taxon>
        <taxon>Craniata</taxon>
        <taxon>Vertebrata</taxon>
        <taxon>Euteleostomi</taxon>
        <taxon>Actinopterygii</taxon>
        <taxon>Neopterygii</taxon>
        <taxon>Teleostei</taxon>
        <taxon>Neoteleostei</taxon>
        <taxon>Acanthomorphata</taxon>
        <taxon>Ovalentaria</taxon>
        <taxon>Atherinomorphae</taxon>
        <taxon>Cyprinodontiformes</taxon>
        <taxon>Goodeidae</taxon>
        <taxon>Ataeniobius</taxon>
    </lineage>
</organism>
<keyword evidence="2" id="KW-1185">Reference proteome</keyword>
<sequence>MKLCGFQACRPCTTPAPRWLWHTPAAPCMPASPAKRSHAPNRSLFTELHQGREVPIGMGTEFGTFVGTDRIPMVLPSTDSHKIKRYYVSSGQFSMVDMNTALHVQEHNDVSSRWCRQQSKHG</sequence>
<gene>
    <name evidence="1" type="ORF">ATANTOWER_020768</name>
</gene>
<protein>
    <submittedName>
        <fullName evidence="1">Uncharacterized protein</fullName>
    </submittedName>
</protein>
<reference evidence="1 2" key="1">
    <citation type="submission" date="2021-07" db="EMBL/GenBank/DDBJ databases">
        <authorList>
            <person name="Palmer J.M."/>
        </authorList>
    </citation>
    <scope>NUCLEOTIDE SEQUENCE [LARGE SCALE GENOMIC DNA]</scope>
    <source>
        <strain evidence="1 2">AT_MEX2019</strain>
        <tissue evidence="1">Muscle</tissue>
    </source>
</reference>
<evidence type="ECO:0000313" key="1">
    <source>
        <dbReference type="EMBL" id="MED6259315.1"/>
    </source>
</evidence>
<comment type="caution">
    <text evidence="1">The sequence shown here is derived from an EMBL/GenBank/DDBJ whole genome shotgun (WGS) entry which is preliminary data.</text>
</comment>
<dbReference type="Proteomes" id="UP001345963">
    <property type="component" value="Unassembled WGS sequence"/>
</dbReference>
<proteinExistence type="predicted"/>
<name>A0ABU7CBZ7_9TELE</name>
<accession>A0ABU7CBZ7</accession>
<evidence type="ECO:0000313" key="2">
    <source>
        <dbReference type="Proteomes" id="UP001345963"/>
    </source>
</evidence>